<evidence type="ECO:0000313" key="10">
    <source>
        <dbReference type="Proteomes" id="UP000515317"/>
    </source>
</evidence>
<protein>
    <submittedName>
        <fullName evidence="9">Transcriptional regulatory protein FixJ</fullName>
    </submittedName>
</protein>
<dbReference type="Gene3D" id="3.40.50.2300">
    <property type="match status" value="1"/>
</dbReference>
<evidence type="ECO:0000256" key="4">
    <source>
        <dbReference type="ARBA" id="ARBA00023125"/>
    </source>
</evidence>
<dbReference type="PROSITE" id="PS50110">
    <property type="entry name" value="RESPONSE_REGULATORY"/>
    <property type="match status" value="1"/>
</dbReference>
<sequence>MAVDQLICVVDDDEPARKSLSFLLSTSGFWPASFESGPAFLDSKEFSQCRCVIADVRMPDMSGIELLRRAKTKRPDLCVVIITGHGDVPLAVEAMKAGAADFIEKPYDDERLLAAVNQALANTGSPEEHGRHDIVERYGRLSQREQEVMRSLVKGNPNKVIGHELGISARTVEIHRAHVMTKMQAKNLADLVRMSIAGGAALSGDS</sequence>
<gene>
    <name evidence="9" type="primary">fixJ_1</name>
    <name evidence="9" type="ORF">IZ6_04120</name>
</gene>
<dbReference type="GO" id="GO:0000160">
    <property type="term" value="P:phosphorelay signal transduction system"/>
    <property type="evidence" value="ECO:0007669"/>
    <property type="project" value="UniProtKB-KW"/>
</dbReference>
<evidence type="ECO:0000256" key="1">
    <source>
        <dbReference type="ARBA" id="ARBA00022553"/>
    </source>
</evidence>
<dbReference type="EMBL" id="AP023361">
    <property type="protein sequence ID" value="BCJ89677.1"/>
    <property type="molecule type" value="Genomic_DNA"/>
</dbReference>
<dbReference type="PROSITE" id="PS00622">
    <property type="entry name" value="HTH_LUXR_1"/>
    <property type="match status" value="1"/>
</dbReference>
<dbReference type="InterPro" id="IPR000792">
    <property type="entry name" value="Tscrpt_reg_LuxR_C"/>
</dbReference>
<dbReference type="CDD" id="cd06170">
    <property type="entry name" value="LuxR_C_like"/>
    <property type="match status" value="1"/>
</dbReference>
<accession>A0A6S6QP39</accession>
<dbReference type="InterPro" id="IPR016032">
    <property type="entry name" value="Sig_transdc_resp-reg_C-effctor"/>
</dbReference>
<organism evidence="9 10">
    <name type="scientific">Terrihabitans soli</name>
    <dbReference type="NCBI Taxonomy" id="708113"/>
    <lineage>
        <taxon>Bacteria</taxon>
        <taxon>Pseudomonadati</taxon>
        <taxon>Pseudomonadota</taxon>
        <taxon>Alphaproteobacteria</taxon>
        <taxon>Hyphomicrobiales</taxon>
        <taxon>Terrihabitans</taxon>
    </lineage>
</organism>
<evidence type="ECO:0000256" key="5">
    <source>
        <dbReference type="ARBA" id="ARBA00023163"/>
    </source>
</evidence>
<dbReference type="Pfam" id="PF00072">
    <property type="entry name" value="Response_reg"/>
    <property type="match status" value="1"/>
</dbReference>
<dbReference type="RefSeq" id="WP_222876371.1">
    <property type="nucleotide sequence ID" value="NZ_AP023361.1"/>
</dbReference>
<dbReference type="CDD" id="cd17537">
    <property type="entry name" value="REC_FixJ"/>
    <property type="match status" value="1"/>
</dbReference>
<keyword evidence="3" id="KW-0805">Transcription regulation</keyword>
<dbReference type="SMART" id="SM00421">
    <property type="entry name" value="HTH_LUXR"/>
    <property type="match status" value="1"/>
</dbReference>
<dbReference type="Pfam" id="PF00196">
    <property type="entry name" value="GerE"/>
    <property type="match status" value="1"/>
</dbReference>
<dbReference type="PRINTS" id="PR00038">
    <property type="entry name" value="HTHLUXR"/>
</dbReference>
<proteinExistence type="predicted"/>
<dbReference type="InterPro" id="IPR011006">
    <property type="entry name" value="CheY-like_superfamily"/>
</dbReference>
<keyword evidence="5" id="KW-0804">Transcription</keyword>
<dbReference type="PANTHER" id="PTHR44688:SF16">
    <property type="entry name" value="DNA-BINDING TRANSCRIPTIONAL ACTIVATOR DEVR_DOSR"/>
    <property type="match status" value="1"/>
</dbReference>
<dbReference type="InterPro" id="IPR036388">
    <property type="entry name" value="WH-like_DNA-bd_sf"/>
</dbReference>
<dbReference type="PANTHER" id="PTHR44688">
    <property type="entry name" value="DNA-BINDING TRANSCRIPTIONAL ACTIVATOR DEVR_DOSR"/>
    <property type="match status" value="1"/>
</dbReference>
<keyword evidence="4" id="KW-0238">DNA-binding</keyword>
<dbReference type="NCBIfam" id="NF006900">
    <property type="entry name" value="PRK09390.1"/>
    <property type="match status" value="1"/>
</dbReference>
<dbReference type="FunFam" id="3.40.50.2300:FF:000018">
    <property type="entry name" value="DNA-binding transcriptional regulator NtrC"/>
    <property type="match status" value="1"/>
</dbReference>
<keyword evidence="10" id="KW-1185">Reference proteome</keyword>
<dbReference type="InterPro" id="IPR001789">
    <property type="entry name" value="Sig_transdc_resp-reg_receiver"/>
</dbReference>
<feature type="modified residue" description="4-aspartylphosphate" evidence="6">
    <location>
        <position position="55"/>
    </location>
</feature>
<feature type="domain" description="HTH luxR-type" evidence="7">
    <location>
        <begin position="134"/>
        <end position="199"/>
    </location>
</feature>
<evidence type="ECO:0000256" key="2">
    <source>
        <dbReference type="ARBA" id="ARBA00023012"/>
    </source>
</evidence>
<evidence type="ECO:0000259" key="8">
    <source>
        <dbReference type="PROSITE" id="PS50110"/>
    </source>
</evidence>
<dbReference type="SMART" id="SM00448">
    <property type="entry name" value="REC"/>
    <property type="match status" value="1"/>
</dbReference>
<evidence type="ECO:0000259" key="7">
    <source>
        <dbReference type="PROSITE" id="PS50043"/>
    </source>
</evidence>
<feature type="domain" description="Response regulatory" evidence="8">
    <location>
        <begin position="6"/>
        <end position="120"/>
    </location>
</feature>
<dbReference type="GO" id="GO:0006355">
    <property type="term" value="P:regulation of DNA-templated transcription"/>
    <property type="evidence" value="ECO:0007669"/>
    <property type="project" value="InterPro"/>
</dbReference>
<dbReference type="Proteomes" id="UP000515317">
    <property type="component" value="Chromosome"/>
</dbReference>
<dbReference type="PROSITE" id="PS50043">
    <property type="entry name" value="HTH_LUXR_2"/>
    <property type="match status" value="1"/>
</dbReference>
<dbReference type="KEGG" id="tso:IZ6_04120"/>
<keyword evidence="2" id="KW-0902">Two-component regulatory system</keyword>
<dbReference type="GO" id="GO:0003677">
    <property type="term" value="F:DNA binding"/>
    <property type="evidence" value="ECO:0007669"/>
    <property type="project" value="UniProtKB-KW"/>
</dbReference>
<evidence type="ECO:0000256" key="3">
    <source>
        <dbReference type="ARBA" id="ARBA00023015"/>
    </source>
</evidence>
<dbReference type="SUPFAM" id="SSF46894">
    <property type="entry name" value="C-terminal effector domain of the bipartite response regulators"/>
    <property type="match status" value="1"/>
</dbReference>
<reference evidence="9 10" key="1">
    <citation type="submission" date="2020-08" db="EMBL/GenBank/DDBJ databases">
        <title>Genome sequence of Rhizobiales bacterium strain IZ6.</title>
        <authorList>
            <person name="Nakai R."/>
            <person name="Naganuma T."/>
        </authorList>
    </citation>
    <scope>NUCLEOTIDE SEQUENCE [LARGE SCALE GENOMIC DNA]</scope>
    <source>
        <strain evidence="9 10">IZ6</strain>
    </source>
</reference>
<dbReference type="Gene3D" id="1.10.10.10">
    <property type="entry name" value="Winged helix-like DNA-binding domain superfamily/Winged helix DNA-binding domain"/>
    <property type="match status" value="1"/>
</dbReference>
<evidence type="ECO:0000313" key="9">
    <source>
        <dbReference type="EMBL" id="BCJ89677.1"/>
    </source>
</evidence>
<evidence type="ECO:0000256" key="6">
    <source>
        <dbReference type="PROSITE-ProRule" id="PRU00169"/>
    </source>
</evidence>
<dbReference type="AlphaFoldDB" id="A0A6S6QP39"/>
<dbReference type="SUPFAM" id="SSF52172">
    <property type="entry name" value="CheY-like"/>
    <property type="match status" value="1"/>
</dbReference>
<keyword evidence="1 6" id="KW-0597">Phosphoprotein</keyword>
<name>A0A6S6QP39_9HYPH</name>